<dbReference type="RefSeq" id="WP_028286772.1">
    <property type="nucleotide sequence ID" value="NZ_BMLF01000002.1"/>
</dbReference>
<dbReference type="EMBL" id="BMLF01000002">
    <property type="protein sequence ID" value="GGM09754.1"/>
    <property type="molecule type" value="Genomic_DNA"/>
</dbReference>
<keyword evidence="10" id="KW-1185">Reference proteome</keyword>
<dbReference type="PANTHER" id="PTHR43102">
    <property type="entry name" value="SLR1143 PROTEIN"/>
    <property type="match status" value="1"/>
</dbReference>
<evidence type="ECO:0000256" key="3">
    <source>
        <dbReference type="ARBA" id="ARBA00022553"/>
    </source>
</evidence>
<dbReference type="AlphaFoldDB" id="A0A917WKA0"/>
<evidence type="ECO:0000256" key="1">
    <source>
        <dbReference type="ARBA" id="ARBA00000085"/>
    </source>
</evidence>
<dbReference type="InterPro" id="IPR011495">
    <property type="entry name" value="Sig_transdc_His_kin_sub2_dim/P"/>
</dbReference>
<dbReference type="SUPFAM" id="SSF55874">
    <property type="entry name" value="ATPase domain of HSP90 chaperone/DNA topoisomerase II/histidine kinase"/>
    <property type="match status" value="1"/>
</dbReference>
<accession>A0A917WKA0</accession>
<dbReference type="InterPro" id="IPR029016">
    <property type="entry name" value="GAF-like_dom_sf"/>
</dbReference>
<keyword evidence="5" id="KW-0547">Nucleotide-binding</keyword>
<evidence type="ECO:0000256" key="5">
    <source>
        <dbReference type="ARBA" id="ARBA00022741"/>
    </source>
</evidence>
<evidence type="ECO:0000256" key="6">
    <source>
        <dbReference type="ARBA" id="ARBA00022777"/>
    </source>
</evidence>
<dbReference type="InterPro" id="IPR005467">
    <property type="entry name" value="His_kinase_dom"/>
</dbReference>
<organism evidence="9 10">
    <name type="scientific">Pseudooceanicola nanhaiensis</name>
    <dbReference type="NCBI Taxonomy" id="375761"/>
    <lineage>
        <taxon>Bacteria</taxon>
        <taxon>Pseudomonadati</taxon>
        <taxon>Pseudomonadota</taxon>
        <taxon>Alphaproteobacteria</taxon>
        <taxon>Rhodobacterales</taxon>
        <taxon>Paracoccaceae</taxon>
        <taxon>Pseudooceanicola</taxon>
    </lineage>
</organism>
<evidence type="ECO:0000256" key="4">
    <source>
        <dbReference type="ARBA" id="ARBA00022679"/>
    </source>
</evidence>
<dbReference type="InterPro" id="IPR003018">
    <property type="entry name" value="GAF"/>
</dbReference>
<keyword evidence="3" id="KW-0597">Phosphoprotein</keyword>
<sequence length="360" mass="39417">MKADSHPAQAARLAALRDYDILDTAPEEMFDDIIRLASEICEMPMSLISFVDAERQWFKAETGLGTQETPLDQSICAHAILTDGFLEVRDTQLDARTRDNPLVTGDPNLRFYAGAVLFTPQGLPLGTLCVLDDKPRELTPLQRQTLKVLAKQVMTQLDLRRALREAEILRREVDHRVKNSLQSVSSLTRLQARRADSPDTRHALDLVRRRVDTVAALHEALYRAESDGLVAMKPFVEKVAALIRGSAPEGVRIRTDVPDADISPSQATGLGIILNEFASNSFKHAFPEGRGGMLWITASCNGEEVSLTCADDGVGFEGESDGKSLGLKVMETSAHQMKAQYDLSTGGDGTVLKLAFPADC</sequence>
<dbReference type="InterPro" id="IPR036890">
    <property type="entry name" value="HATPase_C_sf"/>
</dbReference>
<reference evidence="9" key="1">
    <citation type="journal article" date="2014" name="Int. J. Syst. Evol. Microbiol.">
        <title>Complete genome sequence of Corynebacterium casei LMG S-19264T (=DSM 44701T), isolated from a smear-ripened cheese.</title>
        <authorList>
            <consortium name="US DOE Joint Genome Institute (JGI-PGF)"/>
            <person name="Walter F."/>
            <person name="Albersmeier A."/>
            <person name="Kalinowski J."/>
            <person name="Ruckert C."/>
        </authorList>
    </citation>
    <scope>NUCLEOTIDE SEQUENCE</scope>
    <source>
        <strain evidence="9">CGMCC 1.6293</strain>
    </source>
</reference>
<dbReference type="SMART" id="SM00065">
    <property type="entry name" value="GAF"/>
    <property type="match status" value="1"/>
</dbReference>
<comment type="caution">
    <text evidence="9">The sequence shown here is derived from an EMBL/GenBank/DDBJ whole genome shotgun (WGS) entry which is preliminary data.</text>
</comment>
<dbReference type="PANTHER" id="PTHR43102:SF2">
    <property type="entry name" value="GAF DOMAIN-CONTAINING PROTEIN"/>
    <property type="match status" value="1"/>
</dbReference>
<dbReference type="PROSITE" id="PS50109">
    <property type="entry name" value="HIS_KIN"/>
    <property type="match status" value="1"/>
</dbReference>
<keyword evidence="6 9" id="KW-0418">Kinase</keyword>
<evidence type="ECO:0000313" key="9">
    <source>
        <dbReference type="EMBL" id="GGM09754.1"/>
    </source>
</evidence>
<feature type="domain" description="Histidine kinase" evidence="8">
    <location>
        <begin position="172"/>
        <end position="360"/>
    </location>
</feature>
<evidence type="ECO:0000313" key="10">
    <source>
        <dbReference type="Proteomes" id="UP000649829"/>
    </source>
</evidence>
<dbReference type="GO" id="GO:0004673">
    <property type="term" value="F:protein histidine kinase activity"/>
    <property type="evidence" value="ECO:0007669"/>
    <property type="project" value="UniProtKB-EC"/>
</dbReference>
<evidence type="ECO:0000256" key="7">
    <source>
        <dbReference type="ARBA" id="ARBA00022840"/>
    </source>
</evidence>
<dbReference type="Pfam" id="PF07568">
    <property type="entry name" value="HisKA_2"/>
    <property type="match status" value="1"/>
</dbReference>
<dbReference type="SUPFAM" id="SSF55781">
    <property type="entry name" value="GAF domain-like"/>
    <property type="match status" value="1"/>
</dbReference>
<keyword evidence="4" id="KW-0808">Transferase</keyword>
<reference evidence="9" key="2">
    <citation type="submission" date="2020-09" db="EMBL/GenBank/DDBJ databases">
        <authorList>
            <person name="Sun Q."/>
            <person name="Zhou Y."/>
        </authorList>
    </citation>
    <scope>NUCLEOTIDE SEQUENCE</scope>
    <source>
        <strain evidence="9">CGMCC 1.6293</strain>
    </source>
</reference>
<proteinExistence type="predicted"/>
<dbReference type="Pfam" id="PF01590">
    <property type="entry name" value="GAF"/>
    <property type="match status" value="1"/>
</dbReference>
<dbReference type="SMART" id="SM00911">
    <property type="entry name" value="HWE_HK"/>
    <property type="match status" value="1"/>
</dbReference>
<name>A0A917WKA0_9RHOB</name>
<dbReference type="EC" id="2.7.13.3" evidence="2"/>
<dbReference type="Proteomes" id="UP000649829">
    <property type="component" value="Unassembled WGS sequence"/>
</dbReference>
<dbReference type="Gene3D" id="3.30.565.10">
    <property type="entry name" value="Histidine kinase-like ATPase, C-terminal domain"/>
    <property type="match status" value="1"/>
</dbReference>
<comment type="catalytic activity">
    <reaction evidence="1">
        <text>ATP + protein L-histidine = ADP + protein N-phospho-L-histidine.</text>
        <dbReference type="EC" id="2.7.13.3"/>
    </reaction>
</comment>
<protein>
    <recommendedName>
        <fullName evidence="2">histidine kinase</fullName>
        <ecNumber evidence="2">2.7.13.3</ecNumber>
    </recommendedName>
</protein>
<evidence type="ECO:0000256" key="2">
    <source>
        <dbReference type="ARBA" id="ARBA00012438"/>
    </source>
</evidence>
<dbReference type="GO" id="GO:0005524">
    <property type="term" value="F:ATP binding"/>
    <property type="evidence" value="ECO:0007669"/>
    <property type="project" value="UniProtKB-KW"/>
</dbReference>
<dbReference type="Gene3D" id="3.30.450.40">
    <property type="match status" value="1"/>
</dbReference>
<gene>
    <name evidence="9" type="ORF">GCM10011534_34710</name>
</gene>
<keyword evidence="7" id="KW-0067">ATP-binding</keyword>
<evidence type="ECO:0000259" key="8">
    <source>
        <dbReference type="PROSITE" id="PS50109"/>
    </source>
</evidence>
<dbReference type="InterPro" id="IPR011102">
    <property type="entry name" value="Sig_transdc_His_kinase_HWE"/>
</dbReference>